<dbReference type="AlphaFoldDB" id="A0A1G8ERI1"/>
<dbReference type="STRING" id="568899.SAMN05192534_11033"/>
<dbReference type="Pfam" id="PF13673">
    <property type="entry name" value="Acetyltransf_10"/>
    <property type="match status" value="1"/>
</dbReference>
<dbReference type="PROSITE" id="PS51186">
    <property type="entry name" value="GNAT"/>
    <property type="match status" value="1"/>
</dbReference>
<name>A0A1G8ERI1_9BACI</name>
<evidence type="ECO:0000313" key="3">
    <source>
        <dbReference type="Proteomes" id="UP000199163"/>
    </source>
</evidence>
<dbReference type="CDD" id="cd04301">
    <property type="entry name" value="NAT_SF"/>
    <property type="match status" value="1"/>
</dbReference>
<dbReference type="Gene3D" id="3.40.630.30">
    <property type="match status" value="1"/>
</dbReference>
<dbReference type="RefSeq" id="WP_091273388.1">
    <property type="nucleotide sequence ID" value="NZ_FNDK01000010.1"/>
</dbReference>
<dbReference type="InterPro" id="IPR016181">
    <property type="entry name" value="Acyl_CoA_acyltransferase"/>
</dbReference>
<dbReference type="Proteomes" id="UP000199163">
    <property type="component" value="Unassembled WGS sequence"/>
</dbReference>
<protein>
    <submittedName>
        <fullName evidence="2">Predicted N-acyltransferase, GNAT family</fullName>
    </submittedName>
</protein>
<gene>
    <name evidence="2" type="ORF">SAMN05192534_11033</name>
</gene>
<dbReference type="EMBL" id="FNDK01000010">
    <property type="protein sequence ID" value="SDH72427.1"/>
    <property type="molecule type" value="Genomic_DNA"/>
</dbReference>
<dbReference type="PANTHER" id="PTHR13355">
    <property type="entry name" value="GLUCOSAMINE 6-PHOSPHATE N-ACETYLTRANSFERASE"/>
    <property type="match status" value="1"/>
</dbReference>
<proteinExistence type="predicted"/>
<feature type="domain" description="N-acetyltransferase" evidence="1">
    <location>
        <begin position="3"/>
        <end position="145"/>
    </location>
</feature>
<sequence>MAVEVKEISPSDQVARNDCFRVRFEVFVKEQHVPEAEEIDEYDDTAWHFAAYEDDQPIGTGRLRFLDGYGKVERICVLASHRHTGAGKLIMDAIEQKAQQEGAEKMKLHAQTTAAGFYEKLSYDVTSGEFMDAGIPHVEMKKQLS</sequence>
<evidence type="ECO:0000313" key="2">
    <source>
        <dbReference type="EMBL" id="SDH72427.1"/>
    </source>
</evidence>
<keyword evidence="2" id="KW-0012">Acyltransferase</keyword>
<dbReference type="InterPro" id="IPR039143">
    <property type="entry name" value="GNPNAT1-like"/>
</dbReference>
<accession>A0A1G8ERI1</accession>
<reference evidence="2 3" key="1">
    <citation type="submission" date="2016-10" db="EMBL/GenBank/DDBJ databases">
        <authorList>
            <person name="de Groot N.N."/>
        </authorList>
    </citation>
    <scope>NUCLEOTIDE SEQUENCE [LARGE SCALE GENOMIC DNA]</scope>
    <source>
        <strain evidence="2 3">DSM 21632</strain>
    </source>
</reference>
<keyword evidence="2" id="KW-0808">Transferase</keyword>
<dbReference type="OrthoDB" id="9796171at2"/>
<dbReference type="GO" id="GO:0004343">
    <property type="term" value="F:glucosamine 6-phosphate N-acetyltransferase activity"/>
    <property type="evidence" value="ECO:0007669"/>
    <property type="project" value="TreeGrafter"/>
</dbReference>
<keyword evidence="3" id="KW-1185">Reference proteome</keyword>
<dbReference type="SUPFAM" id="SSF55729">
    <property type="entry name" value="Acyl-CoA N-acyltransferases (Nat)"/>
    <property type="match status" value="1"/>
</dbReference>
<dbReference type="PANTHER" id="PTHR13355:SF11">
    <property type="entry name" value="GLUCOSAMINE 6-PHOSPHATE N-ACETYLTRANSFERASE"/>
    <property type="match status" value="1"/>
</dbReference>
<organism evidence="2 3">
    <name type="scientific">Alteribacillus persepolensis</name>
    <dbReference type="NCBI Taxonomy" id="568899"/>
    <lineage>
        <taxon>Bacteria</taxon>
        <taxon>Bacillati</taxon>
        <taxon>Bacillota</taxon>
        <taxon>Bacilli</taxon>
        <taxon>Bacillales</taxon>
        <taxon>Bacillaceae</taxon>
        <taxon>Alteribacillus</taxon>
    </lineage>
</organism>
<dbReference type="InterPro" id="IPR000182">
    <property type="entry name" value="GNAT_dom"/>
</dbReference>
<evidence type="ECO:0000259" key="1">
    <source>
        <dbReference type="PROSITE" id="PS51186"/>
    </source>
</evidence>